<accession>M3JZ38</accession>
<sequence>MTITTIYLARHGYRSNWLPPPHPPCPTGIDSDPPLAAHGVEQAKELATYLKSLPAQEQPQFIISSPFYRCIETSRPIAESLHLKVAIDRGVGEWFRKNRDTKPVPADYAQLNEFFNDVLIEEQQWPRDNLNVIPLAEGENETDILERAKLFWKAFIPKFQEKFPEVERILIISHAATKIALGSVLLELKSVVDVIDENETYLRAGSCSLSKFVRTNNDKWSIVMNGNCDFLSKGEEMNWDFRRGVEAGSAEDIAQRKAIEESLANQTTEESEIEVDDDDFETYYVTIDVPSNIKVDHDDDVSSNSDQAPKIRNHIIKPSAQLQFSDLTDEHPLVKISNNVTLAEPSAAKGTKSRQVQIDGSKLIDRRIFETSWKRLQGTELVFDENGKFIGKLKEHLVCDNDTKFAVKKRNNNGAAAEDGIAEPDQQGSQASQFLRKAIHAAKQKAAES</sequence>
<dbReference type="eggNOG" id="ENOG502RYP8">
    <property type="taxonomic scope" value="Eukaryota"/>
</dbReference>
<comment type="caution">
    <text evidence="1">The sequence shown here is derived from an EMBL/GenBank/DDBJ whole genome shotgun (WGS) entry which is preliminary data.</text>
</comment>
<dbReference type="InterPro" id="IPR029033">
    <property type="entry name" value="His_PPase_superfam"/>
</dbReference>
<dbReference type="SUPFAM" id="SSF53254">
    <property type="entry name" value="Phosphoglycerate mutase-like"/>
    <property type="match status" value="1"/>
</dbReference>
<dbReference type="AlphaFoldDB" id="M3JZ38"/>
<dbReference type="OMA" id="RAKLFWK"/>
<dbReference type="FunFam" id="3.40.50.1240:FF:000034">
    <property type="entry name" value="Transcription factor TFIIIC subunit"/>
    <property type="match status" value="1"/>
</dbReference>
<dbReference type="GO" id="GO:0016791">
    <property type="term" value="F:phosphatase activity"/>
    <property type="evidence" value="ECO:0007669"/>
    <property type="project" value="UniProtKB-ARBA"/>
</dbReference>
<evidence type="ECO:0000313" key="2">
    <source>
        <dbReference type="Proteomes" id="UP000011777"/>
    </source>
</evidence>
<dbReference type="STRING" id="1245528.M3JZ38"/>
<dbReference type="InterPro" id="IPR014623">
    <property type="entry name" value="Tfc7/tau55"/>
</dbReference>
<dbReference type="Pfam" id="PF00300">
    <property type="entry name" value="His_Phos_1"/>
    <property type="match status" value="1"/>
</dbReference>
<organism evidence="1 2">
    <name type="scientific">Candida maltosa (strain Xu316)</name>
    <name type="common">Yeast</name>
    <dbReference type="NCBI Taxonomy" id="1245528"/>
    <lineage>
        <taxon>Eukaryota</taxon>
        <taxon>Fungi</taxon>
        <taxon>Dikarya</taxon>
        <taxon>Ascomycota</taxon>
        <taxon>Saccharomycotina</taxon>
        <taxon>Pichiomycetes</taxon>
        <taxon>Debaryomycetaceae</taxon>
        <taxon>Candida/Lodderomyces clade</taxon>
        <taxon>Candida</taxon>
    </lineage>
</organism>
<dbReference type="EMBL" id="AOGT01001443">
    <property type="protein sequence ID" value="EMG47689.1"/>
    <property type="molecule type" value="Genomic_DNA"/>
</dbReference>
<proteinExistence type="predicted"/>
<dbReference type="PIRSF" id="PIRSF036802">
    <property type="entry name" value="Tau55_TFC7"/>
    <property type="match status" value="1"/>
</dbReference>
<dbReference type="InterPro" id="IPR051710">
    <property type="entry name" value="Phosphatase_SH3-domain"/>
</dbReference>
<dbReference type="CDD" id="cd07067">
    <property type="entry name" value="HP_PGM_like"/>
    <property type="match status" value="1"/>
</dbReference>
<name>M3JZ38_CANMX</name>
<dbReference type="InterPro" id="IPR013078">
    <property type="entry name" value="His_Pase_superF_clade-1"/>
</dbReference>
<keyword evidence="1" id="KW-0648">Protein biosynthesis</keyword>
<dbReference type="Gene3D" id="3.40.50.1240">
    <property type="entry name" value="Phosphoglycerate mutase-like"/>
    <property type="match status" value="1"/>
</dbReference>
<keyword evidence="1" id="KW-0396">Initiation factor</keyword>
<dbReference type="Proteomes" id="UP000011777">
    <property type="component" value="Unassembled WGS sequence"/>
</dbReference>
<reference evidence="1 2" key="1">
    <citation type="submission" date="2013-02" db="EMBL/GenBank/DDBJ databases">
        <title>Genome sequence of Candida maltosa Xu316, a potential industrial strain for xylitol and ethanol production.</title>
        <authorList>
            <person name="Yu J."/>
            <person name="Wang Q."/>
            <person name="Geng X."/>
            <person name="Bao W."/>
            <person name="He P."/>
            <person name="Cai J."/>
        </authorList>
    </citation>
    <scope>NUCLEOTIDE SEQUENCE [LARGE SCALE GENOMIC DNA]</scope>
    <source>
        <strain evidence="2">Xu316</strain>
    </source>
</reference>
<dbReference type="HOGENOM" id="CLU_042838_0_0_1"/>
<dbReference type="PANTHER" id="PTHR16469">
    <property type="entry name" value="UBIQUITIN-ASSOCIATED AND SH3 DOMAIN-CONTAINING BA-RELATED"/>
    <property type="match status" value="1"/>
</dbReference>
<dbReference type="PANTHER" id="PTHR16469:SF51">
    <property type="entry name" value="TRANSCRIPTION FACTOR TAU 55 KDA SUBUNIT"/>
    <property type="match status" value="1"/>
</dbReference>
<evidence type="ECO:0000313" key="1">
    <source>
        <dbReference type="EMBL" id="EMG47689.1"/>
    </source>
</evidence>
<protein>
    <submittedName>
        <fullName evidence="1">Tau subunit of RNA polymerase III transcription initiation factor complex (TFIIIC), putative</fullName>
    </submittedName>
</protein>
<gene>
    <name evidence="1" type="ORF">G210_1915</name>
</gene>
<keyword evidence="2" id="KW-1185">Reference proteome</keyword>
<dbReference type="OrthoDB" id="414418at2759"/>
<dbReference type="GO" id="GO:0003743">
    <property type="term" value="F:translation initiation factor activity"/>
    <property type="evidence" value="ECO:0007669"/>
    <property type="project" value="UniProtKB-KW"/>
</dbReference>
<dbReference type="SMART" id="SM00855">
    <property type="entry name" value="PGAM"/>
    <property type="match status" value="1"/>
</dbReference>